<dbReference type="InterPro" id="IPR011250">
    <property type="entry name" value="OMP/PagP_B-barrel"/>
</dbReference>
<evidence type="ECO:0000256" key="2">
    <source>
        <dbReference type="SAM" id="SignalP"/>
    </source>
</evidence>
<keyword evidence="5" id="KW-1185">Reference proteome</keyword>
<accession>A0A2A8CY32</accession>
<dbReference type="Proteomes" id="UP000220102">
    <property type="component" value="Unassembled WGS sequence"/>
</dbReference>
<dbReference type="RefSeq" id="WP_098075528.1">
    <property type="nucleotide sequence ID" value="NZ_PDEQ01000004.1"/>
</dbReference>
<comment type="caution">
    <text evidence="4">The sequence shown here is derived from an EMBL/GenBank/DDBJ whole genome shotgun (WGS) entry which is preliminary data.</text>
</comment>
<evidence type="ECO:0000313" key="5">
    <source>
        <dbReference type="Proteomes" id="UP000220102"/>
    </source>
</evidence>
<sequence>MTEPSATSPLASRLLRRVLAFVLLVLLSATSAFAQREITLRPGAGGMILTQPDNLDVYLGSGTNLGLDLGIQVLPKTLPGLQFVLGTEFDRFTTNESDLLLYFEDRISNDTDEIKDGTLEIYSWRAAFRYTIVNADIASKPYFTAGAGIYHSVFQPATFLDATGDVLGEPLPNGDIILLTGAERIETHLGYTLGIGVDFDINETYGFFVEGRYVIITNGDYGNAPTTLRTISEPQSTRYYPIRFGATIRLASFGN</sequence>
<organism evidence="4 5">
    <name type="scientific">Longibacter salinarum</name>
    <dbReference type="NCBI Taxonomy" id="1850348"/>
    <lineage>
        <taxon>Bacteria</taxon>
        <taxon>Pseudomonadati</taxon>
        <taxon>Rhodothermota</taxon>
        <taxon>Rhodothermia</taxon>
        <taxon>Rhodothermales</taxon>
        <taxon>Salisaetaceae</taxon>
        <taxon>Longibacter</taxon>
    </lineage>
</organism>
<keyword evidence="1 2" id="KW-0732">Signal</keyword>
<evidence type="ECO:0000259" key="3">
    <source>
        <dbReference type="Pfam" id="PF13505"/>
    </source>
</evidence>
<feature type="signal peptide" evidence="2">
    <location>
        <begin position="1"/>
        <end position="34"/>
    </location>
</feature>
<dbReference type="Gene3D" id="2.40.160.20">
    <property type="match status" value="1"/>
</dbReference>
<dbReference type="Pfam" id="PF13505">
    <property type="entry name" value="OMP_b-brl"/>
    <property type="match status" value="1"/>
</dbReference>
<dbReference type="AlphaFoldDB" id="A0A2A8CY32"/>
<gene>
    <name evidence="4" type="ORF">CRI94_09870</name>
</gene>
<name>A0A2A8CY32_9BACT</name>
<evidence type="ECO:0000313" key="4">
    <source>
        <dbReference type="EMBL" id="PEN13605.1"/>
    </source>
</evidence>
<feature type="chain" id="PRO_5013287000" description="Outer membrane protein beta-barrel domain-containing protein" evidence="2">
    <location>
        <begin position="35"/>
        <end position="255"/>
    </location>
</feature>
<reference evidence="4 5" key="1">
    <citation type="submission" date="2017-10" db="EMBL/GenBank/DDBJ databases">
        <title>Draft genome of Longibacter Salinarum.</title>
        <authorList>
            <person name="Goh K.M."/>
            <person name="Shamsir M.S."/>
            <person name="Lim S.W."/>
        </authorList>
    </citation>
    <scope>NUCLEOTIDE SEQUENCE [LARGE SCALE GENOMIC DNA]</scope>
    <source>
        <strain evidence="4 5">KCTC 52045</strain>
    </source>
</reference>
<protein>
    <recommendedName>
        <fullName evidence="3">Outer membrane protein beta-barrel domain-containing protein</fullName>
    </recommendedName>
</protein>
<dbReference type="InterPro" id="IPR027385">
    <property type="entry name" value="Beta-barrel_OMP"/>
</dbReference>
<dbReference type="SUPFAM" id="SSF56925">
    <property type="entry name" value="OMPA-like"/>
    <property type="match status" value="1"/>
</dbReference>
<evidence type="ECO:0000256" key="1">
    <source>
        <dbReference type="ARBA" id="ARBA00022729"/>
    </source>
</evidence>
<proteinExistence type="predicted"/>
<dbReference type="EMBL" id="PDEQ01000004">
    <property type="protein sequence ID" value="PEN13605.1"/>
    <property type="molecule type" value="Genomic_DNA"/>
</dbReference>
<feature type="domain" description="Outer membrane protein beta-barrel" evidence="3">
    <location>
        <begin position="22"/>
        <end position="221"/>
    </location>
</feature>